<reference evidence="2 3" key="1">
    <citation type="journal article" date="2011" name="PLoS Pathog.">
        <title>Endophytic Life Strategies Decoded by Genome and Transcriptome Analyses of the Mutualistic Root Symbiont Piriformospora indica.</title>
        <authorList>
            <person name="Zuccaro A."/>
            <person name="Lahrmann U."/>
            <person name="Guldener U."/>
            <person name="Langen G."/>
            <person name="Pfiffi S."/>
            <person name="Biedenkopf D."/>
            <person name="Wong P."/>
            <person name="Samans B."/>
            <person name="Grimm C."/>
            <person name="Basiewicz M."/>
            <person name="Murat C."/>
            <person name="Martin F."/>
            <person name="Kogel K.H."/>
        </authorList>
    </citation>
    <scope>NUCLEOTIDE SEQUENCE [LARGE SCALE GENOMIC DNA]</scope>
    <source>
        <strain evidence="2 3">DSM 11827</strain>
    </source>
</reference>
<comment type="caution">
    <text evidence="2">The sequence shown here is derived from an EMBL/GenBank/DDBJ whole genome shotgun (WGS) entry which is preliminary data.</text>
</comment>
<accession>G4TUP3</accession>
<proteinExistence type="predicted"/>
<name>G4TUP3_SERID</name>
<dbReference type="InParanoid" id="G4TUP3"/>
<dbReference type="HOGENOM" id="CLU_628691_0_0_1"/>
<dbReference type="AlphaFoldDB" id="G4TUP3"/>
<dbReference type="Proteomes" id="UP000007148">
    <property type="component" value="Unassembled WGS sequence"/>
</dbReference>
<evidence type="ECO:0000313" key="3">
    <source>
        <dbReference type="Proteomes" id="UP000007148"/>
    </source>
</evidence>
<feature type="region of interest" description="Disordered" evidence="1">
    <location>
        <begin position="274"/>
        <end position="296"/>
    </location>
</feature>
<protein>
    <submittedName>
        <fullName evidence="2">Uncharacterized protein</fullName>
    </submittedName>
</protein>
<organism evidence="2 3">
    <name type="scientific">Serendipita indica (strain DSM 11827)</name>
    <name type="common">Root endophyte fungus</name>
    <name type="synonym">Piriformospora indica</name>
    <dbReference type="NCBI Taxonomy" id="1109443"/>
    <lineage>
        <taxon>Eukaryota</taxon>
        <taxon>Fungi</taxon>
        <taxon>Dikarya</taxon>
        <taxon>Basidiomycota</taxon>
        <taxon>Agaricomycotina</taxon>
        <taxon>Agaricomycetes</taxon>
        <taxon>Sebacinales</taxon>
        <taxon>Serendipitaceae</taxon>
        <taxon>Serendipita</taxon>
    </lineage>
</organism>
<evidence type="ECO:0000313" key="2">
    <source>
        <dbReference type="EMBL" id="CCA75036.1"/>
    </source>
</evidence>
<keyword evidence="3" id="KW-1185">Reference proteome</keyword>
<evidence type="ECO:0000256" key="1">
    <source>
        <dbReference type="SAM" id="MobiDB-lite"/>
    </source>
</evidence>
<dbReference type="EMBL" id="CAFZ01000388">
    <property type="protein sequence ID" value="CCA75036.1"/>
    <property type="molecule type" value="Genomic_DNA"/>
</dbReference>
<sequence>MASATNEPLQGLADNDAIMDEAIPSLFTDPPATEESMQYKLSLKRGYKRHQRAQRQQLPPWFIQRKAQQLRLNEMQIFRLQTCGFIEEVQNDYQARNDPDSIALPVQMASGAHLAFLAAIRNEMRGCLDKSLSRMNLDLDNGDLAANIEDFGGPNAKFTILMDEPLGYRHNVLARIIFVYHFLQQNADGVLSGYDLPPDASIPDVVLARVTSHVKARIATERKNDVFRALEEREQLSALKRRAGRRYQKCKSRQKVAMAEPGLQALQAYVSVHSAMHSDEESEDESTTGNEGGDRPKILAVKELPWRNPLLGALFHALDVIEPNQRKIKGTYQINIVPKPSKQLRRIFLLEDSQRKVQPKMPRNFYEESFFRELEATGDYHRLCPAPSTPAALPSFAAYDRYIKEHYPWAVGQWVSHIYDCLNCSVLNTGSEGNHV</sequence>
<gene>
    <name evidence="2" type="ORF">PIIN_09021</name>
</gene>